<dbReference type="InterPro" id="IPR058154">
    <property type="entry name" value="Bxb1_TTP-like"/>
</dbReference>
<protein>
    <submittedName>
        <fullName evidence="1">Phage tail protein</fullName>
    </submittedName>
</protein>
<dbReference type="Proteomes" id="UP000756427">
    <property type="component" value="Unassembled WGS sequence"/>
</dbReference>
<evidence type="ECO:0000313" key="1">
    <source>
        <dbReference type="EMBL" id="MBF1663965.1"/>
    </source>
</evidence>
<evidence type="ECO:0000313" key="2">
    <source>
        <dbReference type="Proteomes" id="UP000756427"/>
    </source>
</evidence>
<name>A0A930PUU0_9MICC</name>
<gene>
    <name evidence="1" type="ORF">HXO64_05350</name>
</gene>
<proteinExistence type="predicted"/>
<dbReference type="AlphaFoldDB" id="A0A930PUU0"/>
<organism evidence="1 2">
    <name type="scientific">Rothia mucilaginosa</name>
    <dbReference type="NCBI Taxonomy" id="43675"/>
    <lineage>
        <taxon>Bacteria</taxon>
        <taxon>Bacillati</taxon>
        <taxon>Actinomycetota</taxon>
        <taxon>Actinomycetes</taxon>
        <taxon>Micrococcales</taxon>
        <taxon>Micrococcaceae</taxon>
        <taxon>Rothia</taxon>
    </lineage>
</organism>
<comment type="caution">
    <text evidence="1">The sequence shown here is derived from an EMBL/GenBank/DDBJ whole genome shotgun (WGS) entry which is preliminary data.</text>
</comment>
<dbReference type="EMBL" id="JABZXR010000020">
    <property type="protein sequence ID" value="MBF1663965.1"/>
    <property type="molecule type" value="Genomic_DNA"/>
</dbReference>
<sequence>MALVADNVRVAVTGGVYVGAIGTATPANATAPVDAKLKDLGYISEDGVTQSIDSDTSEIKAWQNGDVVRVIQTSHKVTFQFTLIETNEEVLKLFYADTAANGSLVKMTGAQSPHQTFVLDVLDGKKVLRIVIPDGQVTERGEVTYKNGEAVGYQVTVTAYPDSQGVKAYKHLGTKL</sequence>
<reference evidence="1" key="1">
    <citation type="submission" date="2020-04" db="EMBL/GenBank/DDBJ databases">
        <title>Deep metagenomics examines the oral microbiome during advanced dental caries in children, revealing novel taxa and co-occurrences with host molecules.</title>
        <authorList>
            <person name="Baker J.L."/>
            <person name="Morton J.T."/>
            <person name="Dinis M."/>
            <person name="Alvarez R."/>
            <person name="Tran N.C."/>
            <person name="Knight R."/>
            <person name="Edlund A."/>
        </authorList>
    </citation>
    <scope>NUCLEOTIDE SEQUENCE</scope>
    <source>
        <strain evidence="1">JCVI_44_bin.2</strain>
    </source>
</reference>
<dbReference type="Pfam" id="PF25681">
    <property type="entry name" value="Phage_TTP_17"/>
    <property type="match status" value="1"/>
</dbReference>
<dbReference type="RefSeq" id="WP_303975795.1">
    <property type="nucleotide sequence ID" value="NZ_JABZXR010000020.1"/>
</dbReference>
<accession>A0A930PUU0</accession>